<keyword evidence="3" id="KW-1133">Transmembrane helix</keyword>
<dbReference type="STRING" id="1675527.AIOL_001862"/>
<comment type="caution">
    <text evidence="4">The sequence shown here is derived from an EMBL/GenBank/DDBJ whole genome shotgun (WGS) entry which is preliminary data.</text>
</comment>
<keyword evidence="3" id="KW-0812">Transmembrane</keyword>
<feature type="transmembrane region" description="Helical" evidence="3">
    <location>
        <begin position="44"/>
        <end position="67"/>
    </location>
</feature>
<gene>
    <name evidence="4" type="ORF">AIOL_001862</name>
</gene>
<keyword evidence="1" id="KW-0175">Coiled coil</keyword>
<name>A0A0J9E2E8_9RHOB</name>
<evidence type="ECO:0000256" key="3">
    <source>
        <dbReference type="SAM" id="Phobius"/>
    </source>
</evidence>
<feature type="transmembrane region" description="Helical" evidence="3">
    <location>
        <begin position="12"/>
        <end position="38"/>
    </location>
</feature>
<proteinExistence type="predicted"/>
<reference evidence="4 5" key="1">
    <citation type="submission" date="2015-06" db="EMBL/GenBank/DDBJ databases">
        <title>Draft genome sequence of an Alphaproteobacteria species associated to the Mediterranean sponge Oscarella lobularis.</title>
        <authorList>
            <person name="Jourda C."/>
            <person name="Santini S."/>
            <person name="Claverie J.-M."/>
        </authorList>
    </citation>
    <scope>NUCLEOTIDE SEQUENCE [LARGE SCALE GENOMIC DNA]</scope>
    <source>
        <strain evidence="4">IGS</strain>
    </source>
</reference>
<dbReference type="PATRIC" id="fig|1675527.3.peg.1958"/>
<protein>
    <submittedName>
        <fullName evidence="4">Uncharacterized protein</fullName>
    </submittedName>
</protein>
<evidence type="ECO:0000256" key="2">
    <source>
        <dbReference type="SAM" id="MobiDB-lite"/>
    </source>
</evidence>
<organism evidence="4 5">
    <name type="scientific">Candidatus Rhodobacter oscarellae</name>
    <dbReference type="NCBI Taxonomy" id="1675527"/>
    <lineage>
        <taxon>Bacteria</taxon>
        <taxon>Pseudomonadati</taxon>
        <taxon>Pseudomonadota</taxon>
        <taxon>Alphaproteobacteria</taxon>
        <taxon>Rhodobacterales</taxon>
        <taxon>Rhodobacter group</taxon>
        <taxon>Rhodobacter</taxon>
    </lineage>
</organism>
<sequence length="631" mass="69342">MVRNLSIYFRPGHIVTTVLFIASLALSVASAVTTYLGLNSFTEFFLVSAGGTFGIQSLLFAISWWLGQNWRRGFGYISVGAIVFLTCASVSVFFSFASLYVAIDNGRSDESAKLRMRSLLNSLEVELEDKVEANLAAQKGNFVADDPTQAWIQNISEVLSLARAAPQKLETAARNERDEKLRERLAQETELLRVEAEIIAATTSNESFAAQVAQLQSRLNDAKAARERLEDDIVQLTNAIDANQLRRDDEASRGGCGPKCKDIEEEMEDQRRDLIGLEANLSRAVEVEAARKREVDDVANSSIQGAELARLNGEKAVYNARVKEIDRDLALIDAKLDQPVLGNVATIEEKLNRFAGLDFSKFNETVSECDDLRQKLIDSKAADPSVIPTCRGSALVGEIQKIGDQAKILDTLRQDCDMQKVIGKGLSFAQMNEFGAMCISRAQIVDPDITAMQDNLFQIAQSRGPNAHPFAKTQAALFVDKDPLAYLALALAIAIDALILLCALIGTNVGKSQLVRSVQYMLAHRNDDPKEADLQMVQEPQDRQNRLLFEHAVEWITARGEGNYVLDETRETRMFKFPTSLVDQMRAVLRDQDGSNSDIGAPTNAGTGSAPPSGTSKPQGPAGRVRKIKRP</sequence>
<dbReference type="EMBL" id="LFTY01000002">
    <property type="protein sequence ID" value="KMW56905.1"/>
    <property type="molecule type" value="Genomic_DNA"/>
</dbReference>
<evidence type="ECO:0000313" key="5">
    <source>
        <dbReference type="Proteomes" id="UP000037178"/>
    </source>
</evidence>
<feature type="transmembrane region" description="Helical" evidence="3">
    <location>
        <begin position="484"/>
        <end position="506"/>
    </location>
</feature>
<evidence type="ECO:0000256" key="1">
    <source>
        <dbReference type="SAM" id="Coils"/>
    </source>
</evidence>
<dbReference type="AlphaFoldDB" id="A0A0J9E2E8"/>
<keyword evidence="5" id="KW-1185">Reference proteome</keyword>
<feature type="region of interest" description="Disordered" evidence="2">
    <location>
        <begin position="592"/>
        <end position="631"/>
    </location>
</feature>
<feature type="coiled-coil region" evidence="1">
    <location>
        <begin position="205"/>
        <end position="280"/>
    </location>
</feature>
<dbReference type="Proteomes" id="UP000037178">
    <property type="component" value="Unassembled WGS sequence"/>
</dbReference>
<feature type="transmembrane region" description="Helical" evidence="3">
    <location>
        <begin position="74"/>
        <end position="103"/>
    </location>
</feature>
<keyword evidence="3" id="KW-0472">Membrane</keyword>
<feature type="compositionally biased region" description="Polar residues" evidence="2">
    <location>
        <begin position="594"/>
        <end position="618"/>
    </location>
</feature>
<evidence type="ECO:0000313" key="4">
    <source>
        <dbReference type="EMBL" id="KMW56905.1"/>
    </source>
</evidence>
<accession>A0A0J9E2E8</accession>